<keyword evidence="5" id="KW-1185">Reference proteome</keyword>
<reference evidence="4 5" key="1">
    <citation type="submission" date="2016-09" db="EMBL/GenBank/DDBJ databases">
        <title>Desulfuribacillus arsenicus sp. nov., an obligately anaerobic, dissimilatory arsenic- and antimonate-reducing bacterium isolated from anoxic sediments.</title>
        <authorList>
            <person name="Abin C.A."/>
            <person name="Hollibaugh J.T."/>
        </authorList>
    </citation>
    <scope>NUCLEOTIDE SEQUENCE [LARGE SCALE GENOMIC DNA]</scope>
    <source>
        <strain evidence="4 5">MLFW-2</strain>
    </source>
</reference>
<dbReference type="EMBL" id="MJAT01000022">
    <property type="protein sequence ID" value="OEH85315.1"/>
    <property type="molecule type" value="Genomic_DNA"/>
</dbReference>
<feature type="domain" description="CBS" evidence="3">
    <location>
        <begin position="96"/>
        <end position="148"/>
    </location>
</feature>
<dbReference type="CDD" id="cd04586">
    <property type="entry name" value="CBS_pair_BON_assoc"/>
    <property type="match status" value="1"/>
</dbReference>
<evidence type="ECO:0000256" key="1">
    <source>
        <dbReference type="ARBA" id="ARBA00023122"/>
    </source>
</evidence>
<dbReference type="InterPro" id="IPR051257">
    <property type="entry name" value="Diverse_CBS-Domain"/>
</dbReference>
<comment type="caution">
    <text evidence="4">The sequence shown here is derived from an EMBL/GenBank/DDBJ whole genome shotgun (WGS) entry which is preliminary data.</text>
</comment>
<accession>A0A1E5L5A3</accession>
<dbReference type="SMART" id="SM00116">
    <property type="entry name" value="CBS"/>
    <property type="match status" value="2"/>
</dbReference>
<dbReference type="PANTHER" id="PTHR43080">
    <property type="entry name" value="CBS DOMAIN-CONTAINING PROTEIN CBSX3, MITOCHONDRIAL"/>
    <property type="match status" value="1"/>
</dbReference>
<protein>
    <recommendedName>
        <fullName evidence="3">CBS domain-containing protein</fullName>
    </recommendedName>
</protein>
<evidence type="ECO:0000313" key="4">
    <source>
        <dbReference type="EMBL" id="OEH85315.1"/>
    </source>
</evidence>
<dbReference type="SUPFAM" id="SSF54631">
    <property type="entry name" value="CBS-domain pair"/>
    <property type="match status" value="1"/>
</dbReference>
<keyword evidence="1 2" id="KW-0129">CBS domain</keyword>
<dbReference type="InterPro" id="IPR046342">
    <property type="entry name" value="CBS_dom_sf"/>
</dbReference>
<dbReference type="AlphaFoldDB" id="A0A1E5L5A3"/>
<proteinExistence type="predicted"/>
<dbReference type="STRING" id="1390249.BHU72_04260"/>
<dbReference type="InterPro" id="IPR000644">
    <property type="entry name" value="CBS_dom"/>
</dbReference>
<evidence type="ECO:0000313" key="5">
    <source>
        <dbReference type="Proteomes" id="UP000095255"/>
    </source>
</evidence>
<dbReference type="PROSITE" id="PS51371">
    <property type="entry name" value="CBS"/>
    <property type="match status" value="2"/>
</dbReference>
<name>A0A1E5L5A3_9FIRM</name>
<sequence>MKAEDIMTSDVITVGLQDTIEDVAKILVEKKISGLPVVDEGELVGIISEGDIVFQNKKVTPPAYVDILGALITIGSQEQYLHEIKRALATQVKDLMVTNVMTVEAEASLEEVATMMIDHNINRVPVVSKKKLLGIITRQDILKAMGNR</sequence>
<dbReference type="Proteomes" id="UP000095255">
    <property type="component" value="Unassembled WGS sequence"/>
</dbReference>
<evidence type="ECO:0000259" key="3">
    <source>
        <dbReference type="PROSITE" id="PS51371"/>
    </source>
</evidence>
<gene>
    <name evidence="4" type="ORF">BHU72_04260</name>
</gene>
<dbReference type="RefSeq" id="WP_069702141.1">
    <property type="nucleotide sequence ID" value="NZ_MJAT01000022.1"/>
</dbReference>
<dbReference type="PANTHER" id="PTHR43080:SF2">
    <property type="entry name" value="CBS DOMAIN-CONTAINING PROTEIN"/>
    <property type="match status" value="1"/>
</dbReference>
<dbReference type="Gene3D" id="3.10.580.10">
    <property type="entry name" value="CBS-domain"/>
    <property type="match status" value="1"/>
</dbReference>
<organism evidence="4 5">
    <name type="scientific">Desulfuribacillus stibiiarsenatis</name>
    <dbReference type="NCBI Taxonomy" id="1390249"/>
    <lineage>
        <taxon>Bacteria</taxon>
        <taxon>Bacillati</taxon>
        <taxon>Bacillota</taxon>
        <taxon>Desulfuribacillia</taxon>
        <taxon>Desulfuribacillales</taxon>
        <taxon>Desulfuribacillaceae</taxon>
        <taxon>Desulfuribacillus</taxon>
    </lineage>
</organism>
<evidence type="ECO:0000256" key="2">
    <source>
        <dbReference type="PROSITE-ProRule" id="PRU00703"/>
    </source>
</evidence>
<dbReference type="Pfam" id="PF00571">
    <property type="entry name" value="CBS"/>
    <property type="match status" value="2"/>
</dbReference>
<feature type="domain" description="CBS" evidence="3">
    <location>
        <begin position="7"/>
        <end position="62"/>
    </location>
</feature>